<dbReference type="EMBL" id="JAEQNE010000002">
    <property type="protein sequence ID" value="MBL0391092.1"/>
    <property type="molecule type" value="Genomic_DNA"/>
</dbReference>
<comment type="caution">
    <text evidence="1">The sequence shown here is derived from an EMBL/GenBank/DDBJ whole genome shotgun (WGS) entry which is preliminary data.</text>
</comment>
<evidence type="ECO:0000313" key="1">
    <source>
        <dbReference type="EMBL" id="MBL0391092.1"/>
    </source>
</evidence>
<reference evidence="1 2" key="1">
    <citation type="journal article" date="2017" name="Int. J. Syst. Evol. Microbiol.">
        <title>Ramlibacter monticola sp. nov., isolated from forest soil.</title>
        <authorList>
            <person name="Chaudhary D.K."/>
            <person name="Kim J."/>
        </authorList>
    </citation>
    <scope>NUCLEOTIDE SEQUENCE [LARGE SCALE GENOMIC DNA]</scope>
    <source>
        <strain evidence="1 2">KACC 19175</strain>
    </source>
</reference>
<protein>
    <submittedName>
        <fullName evidence="1">Uncharacterized protein</fullName>
    </submittedName>
</protein>
<accession>A0A936YYN7</accession>
<evidence type="ECO:0000313" key="2">
    <source>
        <dbReference type="Proteomes" id="UP000599109"/>
    </source>
</evidence>
<dbReference type="RefSeq" id="WP_201673747.1">
    <property type="nucleotide sequence ID" value="NZ_JAEQNE010000002.1"/>
</dbReference>
<gene>
    <name evidence="1" type="ORF">JJ685_08050</name>
</gene>
<organism evidence="1 2">
    <name type="scientific">Ramlibacter monticola</name>
    <dbReference type="NCBI Taxonomy" id="1926872"/>
    <lineage>
        <taxon>Bacteria</taxon>
        <taxon>Pseudomonadati</taxon>
        <taxon>Pseudomonadota</taxon>
        <taxon>Betaproteobacteria</taxon>
        <taxon>Burkholderiales</taxon>
        <taxon>Comamonadaceae</taxon>
        <taxon>Ramlibacter</taxon>
    </lineage>
</organism>
<dbReference type="AlphaFoldDB" id="A0A936YYN7"/>
<keyword evidence="2" id="KW-1185">Reference proteome</keyword>
<name>A0A936YYN7_9BURK</name>
<dbReference type="Proteomes" id="UP000599109">
    <property type="component" value="Unassembled WGS sequence"/>
</dbReference>
<proteinExistence type="predicted"/>
<sequence length="155" mass="16166">MSAQWSNSLERFPAGAFGGRLQIDAPRRSHDSENDPGAAADAAVAAWAEIDALLAPVLGRRGVAALYQRSVHLTLTTRPWLAPARDGLLQPGGLAPLHTALAAQDGLTAAAASAELLANFRVLLVSLLGESLTTRLLAPQQRAPPHGDAAKESQP</sequence>